<evidence type="ECO:0000256" key="5">
    <source>
        <dbReference type="ARBA" id="ARBA00022737"/>
    </source>
</evidence>
<organism evidence="13 14">
    <name type="scientific">Trypanosoma equiperdum</name>
    <dbReference type="NCBI Taxonomy" id="5694"/>
    <lineage>
        <taxon>Eukaryota</taxon>
        <taxon>Discoba</taxon>
        <taxon>Euglenozoa</taxon>
        <taxon>Kinetoplastea</taxon>
        <taxon>Metakinetoplastina</taxon>
        <taxon>Trypanosomatida</taxon>
        <taxon>Trypanosomatidae</taxon>
        <taxon>Trypanosoma</taxon>
    </lineage>
</organism>
<sequence>MQEPFDANANGGVHEPSTTTLQMDSRSSATTGSVEVSTHDISLHAVRKDSNRIGDGVSGVHNCRASFMDMFRATVQRLFRQTVRRKSEVVLEVVVPLLFMTVTVILWSIWGTNHIEESPRIDYGALPRTMNPTIYQHFTCSAKLGGVPGLRVCRNKKEVECIKDEITAPFRGVCVHKRVGATTLVAFFANGFVGRIAPIPPLDTLIMHQWLARHANTRVLIPRGLIPNNRLSAIQSSGLLYFVGNASVVRGIVQHLGRVSHYFTNVYGGTFETLPEAQEEVRRQTLNWGIVHVRCFEPGSLDVQIYLNGTALPTLRETVANAYPGGFQHNRAEMYALSGYLTLQKEISEHHMGLFNPGMGLNITPYMMPQGFVEFTETPLLQTARGILPVLFGLAFLFTVTSRVHVNVMEKESKIRETILIMGMRKSVLNVVWFLKPLLIDLVVCSLITVLLKLTYMPRSGSVSLFVVLFVFALTTIPLSGVISCFFSKTRLALLVSPIIYFLMTLPYAVERPTNGLLCMISALLSPTAFISIVHGALAMEVSGGFHLTQLRIGGDPVCAEMLLIMLVADLVLYTLLMLYLDTVLQNDWGTTKHPLFFITNPIRALFWERRKVGTSACPFTDGRADNGVFEDIGDTKEEATVVMAGLRKEYQRGGDTFVAVNNFCWSMGRGEISVLLGLNGAGKSTVINMITGMVKPDAGDCYVNGRSVRRELSAARQQMGFCPQHNILWPQLTCREHLEFFGKIKGLKGKALDLAVGHVLHETGLSEKSDDLAGHLSGGQKRMLSVGIAFVGGSPLVLLDEPTAGMDASSRRHAWGLLQRMAAHHTILLTTHFMDEADILGHRIAILNDGRLQCSGSSMFLKSKLGLGYSLTVVMRSKDNFCFVDDAVKKHVPGAELLSYCGCEVIYRLPLGGVAAFPSLIEKLEIASDVNLNSYSLAATTLEEVFLRVCGGQQCSAEKPRDCSSLWGRARRRAAGITQLKAIMLKRIFTALRDRRMHMLQVVCLTSVLLATVLIGSNPAQVGPLPLTFDLYDEKVIVDSANCGLFWGKSPGVPNVHISEISAKDTRELSIYGMKTWFAHEYPRYAAIFCGDRMLYNPKLRGMPVVMLYNSSALHQVAITMSMFYQLVLQRVSGVQANVSWSVGVLEDEATYVGALQLMLIGAIMMIPLTLISSNPLAWVVKERECGSLHMQRIAGLRFPIYWASNFLFDITMYFISVSAIVSVLMLFDQEDYVGSETIGAFITALMLYGLTSIVFAYLLSFLFREHSKAQLVVMGFNFVVGFLSVIVVYVFSLLEITRETSESLRWPFRLIPSFCVGEAIINISHFRFGKAVGNATSAFDMDVTGYPFIYLAVEFPIFSLLGFLFDHPRRRAWWNRRSYDRTKGFDEAHSGDSDVEEERCRVCLPMVDGPGYPPARVVNLSKKYPNGKEAVRDLFFLVSSGEIFALLGTNGAGKTTTMSILCQELMPTGGVVETCGCDIVKQGGKALRCIGYCPQFDTCISLLSVEEHIRLQAGLYGMVGEEVENVVTDLLYMCDLTKYRKSLAGELSGGNRRKLSLAVALVGGPGVIFLDEPTAGMDPIARRKIWSVIERAACQCAVVLTTHHLEEVEALAHRVAIMKDGTMRCVGRNAHLKDKYGAGYEMHICVAEGELPALVREFVDRQFAGATLRECKGRQLVYALPRSTSLADAFRTLESSKDLLGIVDYSVSQATIERVFLQITEQDEWVSKQTTEMDIV</sequence>
<evidence type="ECO:0000313" key="14">
    <source>
        <dbReference type="Proteomes" id="UP000195570"/>
    </source>
</evidence>
<dbReference type="GO" id="GO:0016887">
    <property type="term" value="F:ATP hydrolysis activity"/>
    <property type="evidence" value="ECO:0007669"/>
    <property type="project" value="InterPro"/>
</dbReference>
<dbReference type="GO" id="GO:0140359">
    <property type="term" value="F:ABC-type transporter activity"/>
    <property type="evidence" value="ECO:0007669"/>
    <property type="project" value="InterPro"/>
</dbReference>
<dbReference type="CDD" id="cd03263">
    <property type="entry name" value="ABC_subfamily_A"/>
    <property type="match status" value="2"/>
</dbReference>
<evidence type="ECO:0000256" key="11">
    <source>
        <dbReference type="SAM" id="Phobius"/>
    </source>
</evidence>
<evidence type="ECO:0000313" key="13">
    <source>
        <dbReference type="EMBL" id="SCU64274.1"/>
    </source>
</evidence>
<dbReference type="SUPFAM" id="SSF52540">
    <property type="entry name" value="P-loop containing nucleoside triphosphate hydrolases"/>
    <property type="match status" value="2"/>
</dbReference>
<dbReference type="Proteomes" id="UP000195570">
    <property type="component" value="Unassembled WGS sequence"/>
</dbReference>
<evidence type="ECO:0000256" key="2">
    <source>
        <dbReference type="ARBA" id="ARBA00008869"/>
    </source>
</evidence>
<proteinExistence type="inferred from homology"/>
<dbReference type="InterPro" id="IPR056264">
    <property type="entry name" value="R2_ABCA1-4-like"/>
</dbReference>
<evidence type="ECO:0000256" key="8">
    <source>
        <dbReference type="ARBA" id="ARBA00022989"/>
    </source>
</evidence>
<feature type="transmembrane region" description="Helical" evidence="11">
    <location>
        <begin position="1350"/>
        <end position="1369"/>
    </location>
</feature>
<name>A0A1G4HY96_TRYEQ</name>
<evidence type="ECO:0000256" key="9">
    <source>
        <dbReference type="ARBA" id="ARBA00023136"/>
    </source>
</evidence>
<feature type="transmembrane region" description="Helical" evidence="11">
    <location>
        <begin position="1273"/>
        <end position="1296"/>
    </location>
</feature>
<feature type="transmembrane region" description="Helical" evidence="11">
    <location>
        <begin position="1202"/>
        <end position="1228"/>
    </location>
</feature>
<dbReference type="Gene3D" id="3.40.50.300">
    <property type="entry name" value="P-loop containing nucleotide triphosphate hydrolases"/>
    <property type="match status" value="2"/>
</dbReference>
<dbReference type="Pfam" id="PF23321">
    <property type="entry name" value="R1_ABCA1"/>
    <property type="match status" value="1"/>
</dbReference>
<feature type="region of interest" description="Disordered" evidence="10">
    <location>
        <begin position="1"/>
        <end position="34"/>
    </location>
</feature>
<dbReference type="InterPro" id="IPR017871">
    <property type="entry name" value="ABC_transporter-like_CS"/>
</dbReference>
<dbReference type="PROSITE" id="PS00211">
    <property type="entry name" value="ABC_TRANSPORTER_1"/>
    <property type="match status" value="2"/>
</dbReference>
<accession>A0A1G4HY96</accession>
<dbReference type="PROSITE" id="PS50893">
    <property type="entry name" value="ABC_TRANSPORTER_2"/>
    <property type="match status" value="2"/>
</dbReference>
<feature type="domain" description="ABC transporter" evidence="12">
    <location>
        <begin position="642"/>
        <end position="875"/>
    </location>
</feature>
<feature type="transmembrane region" description="Helical" evidence="11">
    <location>
        <begin position="558"/>
        <end position="581"/>
    </location>
</feature>
<keyword evidence="6" id="KW-0547">Nucleotide-binding</keyword>
<feature type="transmembrane region" description="Helical" evidence="11">
    <location>
        <begin position="1159"/>
        <end position="1182"/>
    </location>
</feature>
<dbReference type="PANTHER" id="PTHR19229:SF262">
    <property type="entry name" value="TRANSPORTER, PUTATIVE-RELATED"/>
    <property type="match status" value="1"/>
</dbReference>
<dbReference type="InterPro" id="IPR013525">
    <property type="entry name" value="ABC2_TM"/>
</dbReference>
<dbReference type="InterPro" id="IPR027417">
    <property type="entry name" value="P-loop_NTPase"/>
</dbReference>
<feature type="transmembrane region" description="Helical" evidence="11">
    <location>
        <begin position="1240"/>
        <end position="1261"/>
    </location>
</feature>
<dbReference type="GO" id="GO:0016020">
    <property type="term" value="C:membrane"/>
    <property type="evidence" value="ECO:0007669"/>
    <property type="project" value="UniProtKB-SubCell"/>
</dbReference>
<evidence type="ECO:0000256" key="3">
    <source>
        <dbReference type="ARBA" id="ARBA00022448"/>
    </source>
</evidence>
<feature type="transmembrane region" description="Helical" evidence="11">
    <location>
        <begin position="386"/>
        <end position="406"/>
    </location>
</feature>
<evidence type="ECO:0000256" key="1">
    <source>
        <dbReference type="ARBA" id="ARBA00004141"/>
    </source>
</evidence>
<dbReference type="EMBL" id="CZPT02000030">
    <property type="protein sequence ID" value="SCU64274.1"/>
    <property type="molecule type" value="Genomic_DNA"/>
</dbReference>
<evidence type="ECO:0000259" key="12">
    <source>
        <dbReference type="PROSITE" id="PS50893"/>
    </source>
</evidence>
<dbReference type="Pfam" id="PF12698">
    <property type="entry name" value="ABC2_membrane_3"/>
    <property type="match status" value="2"/>
</dbReference>
<dbReference type="RefSeq" id="XP_067076056.1">
    <property type="nucleotide sequence ID" value="XM_067219955.1"/>
</dbReference>
<keyword evidence="5" id="KW-0677">Repeat</keyword>
<comment type="caution">
    <text evidence="13">The sequence shown here is derived from an EMBL/GenBank/DDBJ whole genome shotgun (WGS) entry which is preliminary data.</text>
</comment>
<evidence type="ECO:0000256" key="10">
    <source>
        <dbReference type="SAM" id="MobiDB-lite"/>
    </source>
</evidence>
<dbReference type="PANTHER" id="PTHR19229">
    <property type="entry name" value="ATP-BINDING CASSETTE TRANSPORTER SUBFAMILY A ABCA"/>
    <property type="match status" value="1"/>
</dbReference>
<evidence type="ECO:0000256" key="4">
    <source>
        <dbReference type="ARBA" id="ARBA00022692"/>
    </source>
</evidence>
<keyword evidence="14" id="KW-1185">Reference proteome</keyword>
<keyword evidence="3" id="KW-0813">Transport</keyword>
<dbReference type="InterPro" id="IPR003439">
    <property type="entry name" value="ABC_transporter-like_ATP-bd"/>
</dbReference>
<keyword evidence="8 11" id="KW-1133">Transmembrane helix</keyword>
<dbReference type="InterPro" id="IPR003593">
    <property type="entry name" value="AAA+_ATPase"/>
</dbReference>
<feature type="domain" description="ABC transporter" evidence="12">
    <location>
        <begin position="1417"/>
        <end position="1647"/>
    </location>
</feature>
<dbReference type="Pfam" id="PF00005">
    <property type="entry name" value="ABC_tran"/>
    <property type="match status" value="2"/>
</dbReference>
<dbReference type="SMART" id="SM00382">
    <property type="entry name" value="AAA"/>
    <property type="match status" value="2"/>
</dbReference>
<feature type="transmembrane region" description="Helical" evidence="11">
    <location>
        <begin position="464"/>
        <end position="487"/>
    </location>
</feature>
<feature type="compositionally biased region" description="Polar residues" evidence="10">
    <location>
        <begin position="16"/>
        <end position="34"/>
    </location>
</feature>
<feature type="transmembrane region" description="Helical" evidence="11">
    <location>
        <begin position="427"/>
        <end position="452"/>
    </location>
</feature>
<keyword evidence="7" id="KW-0067">ATP-binding</keyword>
<dbReference type="GO" id="GO:0005524">
    <property type="term" value="F:ATP binding"/>
    <property type="evidence" value="ECO:0007669"/>
    <property type="project" value="UniProtKB-KW"/>
</dbReference>
<protein>
    <submittedName>
        <fullName evidence="13">ABC transporter, putative</fullName>
    </submittedName>
</protein>
<dbReference type="FunFam" id="3.40.50.300:FF:000335">
    <property type="entry name" value="ATP binding cassette subfamily A member 5"/>
    <property type="match status" value="1"/>
</dbReference>
<gene>
    <name evidence="13" type="ORF">TEOVI_000581700</name>
</gene>
<reference evidence="13" key="1">
    <citation type="submission" date="2016-09" db="EMBL/GenBank/DDBJ databases">
        <authorList>
            <person name="Hebert L."/>
            <person name="Moumen B."/>
        </authorList>
    </citation>
    <scope>NUCLEOTIDE SEQUENCE [LARGE SCALE GENOMIC DNA]</scope>
    <source>
        <strain evidence="13">OVI</strain>
    </source>
</reference>
<dbReference type="InterPro" id="IPR026082">
    <property type="entry name" value="ABCA"/>
</dbReference>
<dbReference type="FunFam" id="3.40.50.300:FF:000298">
    <property type="entry name" value="ATP-binding cassette sub-family A member 12"/>
    <property type="match status" value="1"/>
</dbReference>
<evidence type="ECO:0000256" key="6">
    <source>
        <dbReference type="ARBA" id="ARBA00022741"/>
    </source>
</evidence>
<comment type="similarity">
    <text evidence="2">Belongs to the ABC transporter superfamily. ABCA family.</text>
</comment>
<feature type="transmembrane region" description="Helical" evidence="11">
    <location>
        <begin position="515"/>
        <end position="538"/>
    </location>
</feature>
<keyword evidence="4 11" id="KW-0812">Transmembrane</keyword>
<dbReference type="VEuPathDB" id="TriTrypDB:TEOVI_000581700"/>
<feature type="transmembrane region" description="Helical" evidence="11">
    <location>
        <begin position="89"/>
        <end position="110"/>
    </location>
</feature>
<keyword evidence="9 11" id="KW-0472">Membrane</keyword>
<feature type="transmembrane region" description="Helical" evidence="11">
    <location>
        <begin position="492"/>
        <end position="509"/>
    </location>
</feature>
<comment type="subcellular location">
    <subcellularLocation>
        <location evidence="1">Membrane</location>
        <topology evidence="1">Multi-pass membrane protein</topology>
    </subcellularLocation>
</comment>
<dbReference type="GeneID" id="92379756"/>
<dbReference type="GO" id="GO:0005319">
    <property type="term" value="F:lipid transporter activity"/>
    <property type="evidence" value="ECO:0007669"/>
    <property type="project" value="TreeGrafter"/>
</dbReference>
<evidence type="ECO:0000256" key="7">
    <source>
        <dbReference type="ARBA" id="ARBA00022840"/>
    </source>
</evidence>